<dbReference type="EMBL" id="CP008887">
    <property type="protein sequence ID" value="AIU69128.1"/>
    <property type="molecule type" value="Genomic_DNA"/>
</dbReference>
<evidence type="ECO:0000313" key="2">
    <source>
        <dbReference type="Proteomes" id="UP000029980"/>
    </source>
</evidence>
<dbReference type="STRING" id="1505907.TEU_01565"/>
<accession>A0A097QRQ2</accession>
<dbReference type="Proteomes" id="UP000029980">
    <property type="component" value="Chromosome"/>
</dbReference>
<dbReference type="OrthoDB" id="101144at2157"/>
<proteinExistence type="predicted"/>
<dbReference type="AlphaFoldDB" id="A0A097QRQ2"/>
<keyword evidence="2" id="KW-1185">Reference proteome</keyword>
<dbReference type="RefSeq" id="WP_050002110.1">
    <property type="nucleotide sequence ID" value="NZ_CP008887.1"/>
</dbReference>
<sequence>MRKRLFIGLLLTASLLIAVVATATPIGKVEVDVSTPPAFQGAKIYYAVWTFAENGSPIVIKRGVLSDHLFFKDSIYLSKSELQRIENTAKKIGSKTAFIGIDVWVEKDGKVYSLVDGFDRSLSGWELEKSIKFKLNLKEASVVSIPSPHIIRTSSKEITPMSPTKHWYEWRTADERYFTNIKIPLLIIHKKSKTKISATVQLGAKHGSYMGPDITVAFGDQISKKVSFDPSSIKLKVLGRSFTDWYRGGSIINMEPSNTWGYIWVKGTIHYIHQKEYFCYKSAYHPNPTCLFTGNERYFAKIDRFEYSSQHGSVKDIESGVSFEKPQFYPEDVPMEYVTLNAPRGKDVYLADFFDKIYTETKGYSFGIGAPVGALINYLTGERLPPWFNSLLVGFSVEGYSTYAVMGEIRNDGSVNNVKFSAAKSAYKISIPINKPWWEFWKSDHVNTNVPVGFYVEVFS</sequence>
<reference evidence="1 2" key="1">
    <citation type="journal article" date="2015" name="Int. J. Syst. Evol. Microbiol.">
        <title>Thermococcus eurythermalis sp. nov., a conditional piezophilic hyperthermophilic archaeon with a wide temperature range isolated from an oil-immersed chimney in the Guaymas Basin.</title>
        <authorList>
            <person name="Zhao W."/>
            <person name="Zeng X."/>
            <person name="Xiao X."/>
        </authorList>
    </citation>
    <scope>NUCLEOTIDE SEQUENCE [LARGE SCALE GENOMIC DNA]</scope>
    <source>
        <strain evidence="1 2">A501</strain>
    </source>
</reference>
<evidence type="ECO:0000313" key="1">
    <source>
        <dbReference type="EMBL" id="AIU69128.1"/>
    </source>
</evidence>
<dbReference type="KEGG" id="teu:TEU_01565"/>
<protein>
    <submittedName>
        <fullName evidence="1">Uncharacterized protein</fullName>
    </submittedName>
</protein>
<name>A0A097QRQ2_9EURY</name>
<dbReference type="GeneID" id="25152118"/>
<gene>
    <name evidence="1" type="ORF">TEU_01565</name>
</gene>
<dbReference type="HOGENOM" id="CLU_616270_0_0_2"/>
<organism evidence="1 2">
    <name type="scientific">Thermococcus eurythermalis</name>
    <dbReference type="NCBI Taxonomy" id="1505907"/>
    <lineage>
        <taxon>Archaea</taxon>
        <taxon>Methanobacteriati</taxon>
        <taxon>Methanobacteriota</taxon>
        <taxon>Thermococci</taxon>
        <taxon>Thermococcales</taxon>
        <taxon>Thermococcaceae</taxon>
        <taxon>Thermococcus</taxon>
    </lineage>
</organism>